<evidence type="ECO:0000313" key="4">
    <source>
        <dbReference type="EMBL" id="KAJ8705885.1"/>
    </source>
</evidence>
<dbReference type="Pfam" id="PF25298">
    <property type="entry name" value="Baculo_FP_2nd"/>
    <property type="match status" value="1"/>
</dbReference>
<sequence length="295" mass="33609">MASKDESTPNNKVSKSRGNKRHASGSPSPTSSPSPLDKKEDMRSIIQEIIKAEFNDMLTQFNKNLISTMNNELETVNAEMKEMVKSMQFINKQFEDFERNQKISDETIHKLQLENSELKTTVANLSQRINNLEQQSRSNNIEVQCMPETKNENIYTIVKQLGKVVKCDIQEKDILNCSRIAKTNSSSTRPKSIVVQLASPRLRDQLLASVIKYNQNNQDNKLHCGHLGFAGKKSPVYVVEHLSPTNKALHAATRIKAKEMNYKYVWVRNSKIFTRKTDGAEYILIKNMSSLSKMV</sequence>
<evidence type="ECO:0000259" key="3">
    <source>
        <dbReference type="Pfam" id="PF25298"/>
    </source>
</evidence>
<keyword evidence="1" id="KW-0175">Coiled coil</keyword>
<dbReference type="AlphaFoldDB" id="A0AAD8DKA9"/>
<gene>
    <name evidence="4" type="ORF">PYW07_010662</name>
</gene>
<proteinExistence type="predicted"/>
<evidence type="ECO:0000256" key="1">
    <source>
        <dbReference type="SAM" id="Coils"/>
    </source>
</evidence>
<evidence type="ECO:0000313" key="5">
    <source>
        <dbReference type="Proteomes" id="UP001231518"/>
    </source>
</evidence>
<feature type="compositionally biased region" description="Basic residues" evidence="2">
    <location>
        <begin position="14"/>
        <end position="23"/>
    </location>
</feature>
<reference evidence="4" key="1">
    <citation type="submission" date="2023-03" db="EMBL/GenBank/DDBJ databases">
        <title>Chromosome-level genomes of two armyworms, Mythimna separata and Mythimna loreyi, provide insights into the biosynthesis and reception of sex pheromones.</title>
        <authorList>
            <person name="Zhao H."/>
        </authorList>
    </citation>
    <scope>NUCLEOTIDE SEQUENCE</scope>
    <source>
        <strain evidence="4">BeijingLab</strain>
        <tissue evidence="4">Pupa</tissue>
    </source>
</reference>
<comment type="caution">
    <text evidence="4">The sequence shown here is derived from an EMBL/GenBank/DDBJ whole genome shotgun (WGS) entry which is preliminary data.</text>
</comment>
<keyword evidence="5" id="KW-1185">Reference proteome</keyword>
<feature type="compositionally biased region" description="Low complexity" evidence="2">
    <location>
        <begin position="24"/>
        <end position="35"/>
    </location>
</feature>
<dbReference type="EMBL" id="JARGEI010000029">
    <property type="protein sequence ID" value="KAJ8705885.1"/>
    <property type="molecule type" value="Genomic_DNA"/>
</dbReference>
<feature type="region of interest" description="Disordered" evidence="2">
    <location>
        <begin position="1"/>
        <end position="39"/>
    </location>
</feature>
<dbReference type="InterPro" id="IPR057251">
    <property type="entry name" value="FP_C"/>
</dbReference>
<evidence type="ECO:0000256" key="2">
    <source>
        <dbReference type="SAM" id="MobiDB-lite"/>
    </source>
</evidence>
<protein>
    <recommendedName>
        <fullName evidence="3">FP protein C-terminal domain-containing protein</fullName>
    </recommendedName>
</protein>
<feature type="domain" description="FP protein C-terminal" evidence="3">
    <location>
        <begin position="243"/>
        <end position="294"/>
    </location>
</feature>
<dbReference type="Proteomes" id="UP001231518">
    <property type="component" value="Chromosome 26"/>
</dbReference>
<accession>A0AAD8DKA9</accession>
<feature type="coiled-coil region" evidence="1">
    <location>
        <begin position="66"/>
        <end position="142"/>
    </location>
</feature>
<organism evidence="4 5">
    <name type="scientific">Mythimna separata</name>
    <name type="common">Oriental armyworm</name>
    <name type="synonym">Pseudaletia separata</name>
    <dbReference type="NCBI Taxonomy" id="271217"/>
    <lineage>
        <taxon>Eukaryota</taxon>
        <taxon>Metazoa</taxon>
        <taxon>Ecdysozoa</taxon>
        <taxon>Arthropoda</taxon>
        <taxon>Hexapoda</taxon>
        <taxon>Insecta</taxon>
        <taxon>Pterygota</taxon>
        <taxon>Neoptera</taxon>
        <taxon>Endopterygota</taxon>
        <taxon>Lepidoptera</taxon>
        <taxon>Glossata</taxon>
        <taxon>Ditrysia</taxon>
        <taxon>Noctuoidea</taxon>
        <taxon>Noctuidae</taxon>
        <taxon>Noctuinae</taxon>
        <taxon>Hadenini</taxon>
        <taxon>Mythimna</taxon>
    </lineage>
</organism>
<name>A0AAD8DKA9_MYTSE</name>